<feature type="non-terminal residue" evidence="1">
    <location>
        <position position="1"/>
    </location>
</feature>
<evidence type="ECO:0000313" key="1">
    <source>
        <dbReference type="EMBL" id="GAH04099.1"/>
    </source>
</evidence>
<protein>
    <submittedName>
        <fullName evidence="1">Uncharacterized protein</fullName>
    </submittedName>
</protein>
<gene>
    <name evidence="1" type="ORF">S01H4_40100</name>
</gene>
<reference evidence="1" key="1">
    <citation type="journal article" date="2014" name="Front. Microbiol.">
        <title>High frequency of phylogenetically diverse reductive dehalogenase-homologous genes in deep subseafloor sedimentary metagenomes.</title>
        <authorList>
            <person name="Kawai M."/>
            <person name="Futagami T."/>
            <person name="Toyoda A."/>
            <person name="Takaki Y."/>
            <person name="Nishi S."/>
            <person name="Hori S."/>
            <person name="Arai W."/>
            <person name="Tsubouchi T."/>
            <person name="Morono Y."/>
            <person name="Uchiyama I."/>
            <person name="Ito T."/>
            <person name="Fujiyama A."/>
            <person name="Inagaki F."/>
            <person name="Takami H."/>
        </authorList>
    </citation>
    <scope>NUCLEOTIDE SEQUENCE</scope>
    <source>
        <strain evidence="1">Expedition CK06-06</strain>
    </source>
</reference>
<proteinExistence type="predicted"/>
<dbReference type="EMBL" id="BART01021802">
    <property type="protein sequence ID" value="GAH04099.1"/>
    <property type="molecule type" value="Genomic_DNA"/>
</dbReference>
<accession>X1DGD8</accession>
<comment type="caution">
    <text evidence="1">The sequence shown here is derived from an EMBL/GenBank/DDBJ whole genome shotgun (WGS) entry which is preliminary data.</text>
</comment>
<sequence length="44" mass="5038">DVRSFTALFTRSCFRVDITINNPIGAITTVDISAITRLFFRLFK</sequence>
<dbReference type="AlphaFoldDB" id="X1DGD8"/>
<name>X1DGD8_9ZZZZ</name>
<organism evidence="1">
    <name type="scientific">marine sediment metagenome</name>
    <dbReference type="NCBI Taxonomy" id="412755"/>
    <lineage>
        <taxon>unclassified sequences</taxon>
        <taxon>metagenomes</taxon>
        <taxon>ecological metagenomes</taxon>
    </lineage>
</organism>